<organism evidence="2 4">
    <name type="scientific">Saccharopolyspora gregorii</name>
    <dbReference type="NCBI Taxonomy" id="33914"/>
    <lineage>
        <taxon>Bacteria</taxon>
        <taxon>Bacillati</taxon>
        <taxon>Actinomycetota</taxon>
        <taxon>Actinomycetes</taxon>
        <taxon>Pseudonocardiales</taxon>
        <taxon>Pseudonocardiaceae</taxon>
        <taxon>Saccharopolyspora</taxon>
    </lineage>
</organism>
<sequence length="144" mass="15834">MRSAASAAEGVRLSSPYLDDAVIAACAAVRPHERRSPWRYKPLLVEAMRGLVPDRSLRRSTKAEGSNLEHSGIRRNVAALAALCEDSRLAALGLIDADRLRSVCTGLQLRLFTPYAMSTTFGCERWLRDLEAHTAPELAEQEVS</sequence>
<dbReference type="SUPFAM" id="SSF52402">
    <property type="entry name" value="Adenine nucleotide alpha hydrolases-like"/>
    <property type="match status" value="1"/>
</dbReference>
<proteinExistence type="predicted"/>
<accession>A0ABP6RI57</accession>
<reference evidence="2" key="3">
    <citation type="submission" date="2023-12" db="EMBL/GenBank/DDBJ databases">
        <authorList>
            <person name="Sun Q."/>
            <person name="Inoue M."/>
        </authorList>
    </citation>
    <scope>NUCLEOTIDE SEQUENCE</scope>
    <source>
        <strain evidence="2">JCM 9687</strain>
    </source>
</reference>
<dbReference type="Gene3D" id="3.40.50.620">
    <property type="entry name" value="HUPs"/>
    <property type="match status" value="1"/>
</dbReference>
<dbReference type="EMBL" id="BAAAYK010000038">
    <property type="protein sequence ID" value="GAA3360124.1"/>
    <property type="molecule type" value="Genomic_DNA"/>
</dbReference>
<comment type="caution">
    <text evidence="2">The sequence shown here is derived from an EMBL/GenBank/DDBJ whole genome shotgun (WGS) entry which is preliminary data.</text>
</comment>
<dbReference type="Proteomes" id="UP001500483">
    <property type="component" value="Unassembled WGS sequence"/>
</dbReference>
<reference evidence="4" key="2">
    <citation type="journal article" date="2019" name="Int. J. Syst. Evol. Microbiol.">
        <title>The Global Catalogue of Microorganisms (GCM) 10K type strain sequencing project: providing services to taxonomists for standard genome sequencing and annotation.</title>
        <authorList>
            <consortium name="The Broad Institute Genomics Platform"/>
            <consortium name="The Broad Institute Genome Sequencing Center for Infectious Disease"/>
            <person name="Wu L."/>
            <person name="Ma J."/>
        </authorList>
    </citation>
    <scope>NUCLEOTIDE SEQUENCE [LARGE SCALE GENOMIC DNA]</scope>
    <source>
        <strain evidence="4">JCM 9687</strain>
    </source>
</reference>
<gene>
    <name evidence="2" type="ORF">GCM10020366_08940</name>
    <name evidence="3" type="ORF">GCM10020366_38870</name>
</gene>
<name>A0ABP6RI57_9PSEU</name>
<feature type="domain" description="Asparagine synthetase" evidence="1">
    <location>
        <begin position="5"/>
        <end position="127"/>
    </location>
</feature>
<reference evidence="2" key="1">
    <citation type="journal article" date="2014" name="Int. J. Syst. Evol. Microbiol.">
        <title>Complete genome of a new Firmicutes species belonging to the dominant human colonic microbiota ('Ruminococcus bicirculans') reveals two chromosomes and a selective capacity to utilize plant glucans.</title>
        <authorList>
            <consortium name="NISC Comparative Sequencing Program"/>
            <person name="Wegmann U."/>
            <person name="Louis P."/>
            <person name="Goesmann A."/>
            <person name="Henrissat B."/>
            <person name="Duncan S.H."/>
            <person name="Flint H.J."/>
        </authorList>
    </citation>
    <scope>NUCLEOTIDE SEQUENCE</scope>
    <source>
        <strain evidence="2">JCM 9687</strain>
    </source>
</reference>
<evidence type="ECO:0000313" key="2">
    <source>
        <dbReference type="EMBL" id="GAA3353924.1"/>
    </source>
</evidence>
<dbReference type="InterPro" id="IPR014729">
    <property type="entry name" value="Rossmann-like_a/b/a_fold"/>
</dbReference>
<evidence type="ECO:0000259" key="1">
    <source>
        <dbReference type="Pfam" id="PF00733"/>
    </source>
</evidence>
<dbReference type="Pfam" id="PF00733">
    <property type="entry name" value="Asn_synthase"/>
    <property type="match status" value="1"/>
</dbReference>
<dbReference type="EMBL" id="BAAAYK010000025">
    <property type="protein sequence ID" value="GAA3353924.1"/>
    <property type="molecule type" value="Genomic_DNA"/>
</dbReference>
<protein>
    <recommendedName>
        <fullName evidence="1">Asparagine synthetase domain-containing protein</fullName>
    </recommendedName>
</protein>
<evidence type="ECO:0000313" key="3">
    <source>
        <dbReference type="EMBL" id="GAA3360124.1"/>
    </source>
</evidence>
<dbReference type="InterPro" id="IPR001962">
    <property type="entry name" value="Asn_synthase"/>
</dbReference>
<keyword evidence="4" id="KW-1185">Reference proteome</keyword>
<evidence type="ECO:0000313" key="4">
    <source>
        <dbReference type="Proteomes" id="UP001500483"/>
    </source>
</evidence>